<evidence type="ECO:0008006" key="3">
    <source>
        <dbReference type="Google" id="ProtNLM"/>
    </source>
</evidence>
<organism evidence="1 2">
    <name type="scientific">Corynebacterium ammoniagenes</name>
    <name type="common">Brevibacterium ammoniagenes</name>
    <dbReference type="NCBI Taxonomy" id="1697"/>
    <lineage>
        <taxon>Bacteria</taxon>
        <taxon>Bacillati</taxon>
        <taxon>Actinomycetota</taxon>
        <taxon>Actinomycetes</taxon>
        <taxon>Mycobacteriales</taxon>
        <taxon>Corynebacteriaceae</taxon>
        <taxon>Corynebacterium</taxon>
    </lineage>
</organism>
<evidence type="ECO:0000313" key="2">
    <source>
        <dbReference type="Proteomes" id="UP001054925"/>
    </source>
</evidence>
<dbReference type="AlphaFoldDB" id="A0AAV5GA48"/>
<evidence type="ECO:0000313" key="1">
    <source>
        <dbReference type="EMBL" id="GJN43135.1"/>
    </source>
</evidence>
<sequence>MEDFFGSWTGLSSEGVLGSLLPLLKTAGEWAGAAADLIGLVL</sequence>
<gene>
    <name evidence="1" type="ORF">CAT723_16140</name>
</gene>
<comment type="caution">
    <text evidence="1">The sequence shown here is derived from an EMBL/GenBank/DDBJ whole genome shotgun (WGS) entry which is preliminary data.</text>
</comment>
<protein>
    <recommendedName>
        <fullName evidence="3">Porin</fullName>
    </recommendedName>
</protein>
<dbReference type="RefSeq" id="WP_236163885.1">
    <property type="nucleotide sequence ID" value="NZ_BQKK01000003.1"/>
</dbReference>
<dbReference type="Proteomes" id="UP001054925">
    <property type="component" value="Unassembled WGS sequence"/>
</dbReference>
<proteinExistence type="predicted"/>
<dbReference type="EMBL" id="BQKK01000003">
    <property type="protein sequence ID" value="GJN43135.1"/>
    <property type="molecule type" value="Genomic_DNA"/>
</dbReference>
<name>A0AAV5GA48_CORAM</name>
<reference evidence="1" key="1">
    <citation type="submission" date="2021-12" db="EMBL/GenBank/DDBJ databases">
        <title>Draft genome sequence of Corynebacterium ammoniagenes strain T-723.</title>
        <authorList>
            <person name="Matsuzawa M."/>
            <person name="Hiratani M."/>
            <person name="Abe I."/>
            <person name="Tsuji Y."/>
            <person name="Nakamura J."/>
        </authorList>
    </citation>
    <scope>NUCLEOTIDE SEQUENCE</scope>
    <source>
        <strain evidence="1">T-723</strain>
    </source>
</reference>
<accession>A0AAV5GA48</accession>